<dbReference type="GO" id="GO:0008955">
    <property type="term" value="F:peptidoglycan glycosyltransferase activity"/>
    <property type="evidence" value="ECO:0007669"/>
    <property type="project" value="UniProtKB-EC"/>
</dbReference>
<dbReference type="GO" id="GO:0008360">
    <property type="term" value="P:regulation of cell shape"/>
    <property type="evidence" value="ECO:0007669"/>
    <property type="project" value="UniProtKB-KW"/>
</dbReference>
<evidence type="ECO:0000256" key="8">
    <source>
        <dbReference type="ARBA" id="ARBA00022960"/>
    </source>
</evidence>
<dbReference type="PROSITE" id="PS00428">
    <property type="entry name" value="FTSW_RODA_SPOVE"/>
    <property type="match status" value="1"/>
</dbReference>
<evidence type="ECO:0000313" key="24">
    <source>
        <dbReference type="Proteomes" id="UP000515847"/>
    </source>
</evidence>
<evidence type="ECO:0000256" key="13">
    <source>
        <dbReference type="ARBA" id="ARBA00023316"/>
    </source>
</evidence>
<evidence type="ECO:0000256" key="19">
    <source>
        <dbReference type="ARBA" id="ARBA00044770"/>
    </source>
</evidence>
<feature type="transmembrane region" description="Helical" evidence="22">
    <location>
        <begin position="338"/>
        <end position="358"/>
    </location>
</feature>
<dbReference type="EC" id="2.4.99.28" evidence="19"/>
<evidence type="ECO:0000256" key="14">
    <source>
        <dbReference type="ARBA" id="ARBA00032370"/>
    </source>
</evidence>
<evidence type="ECO:0000256" key="10">
    <source>
        <dbReference type="ARBA" id="ARBA00022989"/>
    </source>
</evidence>
<dbReference type="GO" id="GO:0032153">
    <property type="term" value="C:cell division site"/>
    <property type="evidence" value="ECO:0007669"/>
    <property type="project" value="TreeGrafter"/>
</dbReference>
<evidence type="ECO:0000256" key="17">
    <source>
        <dbReference type="ARBA" id="ARBA00041185"/>
    </source>
</evidence>
<evidence type="ECO:0000256" key="3">
    <source>
        <dbReference type="ARBA" id="ARBA00022475"/>
    </source>
</evidence>
<comment type="similarity">
    <text evidence="16">Belongs to the SEDS family. FtsW subfamily.</text>
</comment>
<evidence type="ECO:0000313" key="23">
    <source>
        <dbReference type="EMBL" id="QNB45252.1"/>
    </source>
</evidence>
<reference evidence="23 24" key="1">
    <citation type="journal article" date="2019" name="Front. Microbiol.">
        <title>Thermoanaerosceptrum fracticalcis gen. nov. sp. nov., a Novel Fumarate-Fermenting Microorganism From a Deep Fractured Carbonate Aquifer of the US Great Basin.</title>
        <authorList>
            <person name="Hamilton-Brehm S.D."/>
            <person name="Stewart L.E."/>
            <person name="Zavarin M."/>
            <person name="Caldwell M."/>
            <person name="Lawson P.A."/>
            <person name="Onstott T.C."/>
            <person name="Grzymski J."/>
            <person name="Neveux I."/>
            <person name="Lollar B.S."/>
            <person name="Russell C.E."/>
            <person name="Moser D.P."/>
        </authorList>
    </citation>
    <scope>NUCLEOTIDE SEQUENCE [LARGE SCALE GENOMIC DNA]</scope>
    <source>
        <strain evidence="23 24">DRI-13</strain>
    </source>
</reference>
<dbReference type="OrthoDB" id="9812661at2"/>
<dbReference type="KEGG" id="tfr:BR63_02330"/>
<dbReference type="RefSeq" id="WP_034422739.1">
    <property type="nucleotide sequence ID" value="NZ_CP045798.1"/>
</dbReference>
<evidence type="ECO:0000256" key="12">
    <source>
        <dbReference type="ARBA" id="ARBA00023306"/>
    </source>
</evidence>
<protein>
    <recommendedName>
        <fullName evidence="17">Probable peptidoglycan glycosyltransferase FtsW</fullName>
        <ecNumber evidence="19">2.4.99.28</ecNumber>
    </recommendedName>
    <alternativeName>
        <fullName evidence="18">Cell division protein FtsW</fullName>
    </alternativeName>
    <alternativeName>
        <fullName evidence="15">Cell wall polymerase</fullName>
    </alternativeName>
    <alternativeName>
        <fullName evidence="14">Peptidoglycan polymerase</fullName>
    </alternativeName>
</protein>
<sequence>MGFKKGSPDIIIFFTVMLLLALGIIMVFSASYYDTLEKDPYFYVRKQMTWGIIGVIAMIIMMKIDYFRLKPLINLAFVVTLILLVLVLIPHVGVEVKGSRRWINLGFTNLQPSEIMKLCMVMFVAKGLSRIGPRIKNFMLGLGPYLLLIGLVGGLIMLEPDLGTTVAIAGTTVVMLFAAGTRWAHLLFLGFCGVVGVAALIIQEPYRLNRIIGYLDPWAHASKEGYQTVNSLYALGSGGLFGMGLGNSRQKLDFLPEQHTDFIFAILGEELGFVGAFFVILLFFLLAWRGYRIALTCPDAFGSFLAVGITTMIVSQAFMNMGVVTGLLPVTGISLPFISYGGSSLLFSMVGIGILLNISRYSNSP</sequence>
<keyword evidence="10 22" id="KW-1133">Transmembrane helix</keyword>
<dbReference type="InterPro" id="IPR013437">
    <property type="entry name" value="FtsW"/>
</dbReference>
<feature type="transmembrane region" description="Helical" evidence="22">
    <location>
        <begin position="73"/>
        <end position="93"/>
    </location>
</feature>
<keyword evidence="8" id="KW-0133">Cell shape</keyword>
<feature type="transmembrane region" description="Helical" evidence="22">
    <location>
        <begin position="300"/>
        <end position="318"/>
    </location>
</feature>
<dbReference type="GO" id="GO:0015648">
    <property type="term" value="F:lipid-linked peptidoglycan transporter activity"/>
    <property type="evidence" value="ECO:0007669"/>
    <property type="project" value="TreeGrafter"/>
</dbReference>
<evidence type="ECO:0000256" key="5">
    <source>
        <dbReference type="ARBA" id="ARBA00022676"/>
    </source>
</evidence>
<dbReference type="InterPro" id="IPR018365">
    <property type="entry name" value="Cell_cycle_FtsW-rel_CS"/>
</dbReference>
<comment type="pathway">
    <text evidence="2">Cell wall biogenesis; peptidoglycan biosynthesis.</text>
</comment>
<organism evidence="23 24">
    <name type="scientific">Thermanaerosceptrum fracticalcis</name>
    <dbReference type="NCBI Taxonomy" id="1712410"/>
    <lineage>
        <taxon>Bacteria</taxon>
        <taxon>Bacillati</taxon>
        <taxon>Bacillota</taxon>
        <taxon>Clostridia</taxon>
        <taxon>Eubacteriales</taxon>
        <taxon>Peptococcaceae</taxon>
        <taxon>Thermanaerosceptrum</taxon>
    </lineage>
</organism>
<dbReference type="PANTHER" id="PTHR30474">
    <property type="entry name" value="CELL CYCLE PROTEIN"/>
    <property type="match status" value="1"/>
</dbReference>
<dbReference type="EMBL" id="CP045798">
    <property type="protein sequence ID" value="QNB45252.1"/>
    <property type="molecule type" value="Genomic_DNA"/>
</dbReference>
<evidence type="ECO:0000256" key="4">
    <source>
        <dbReference type="ARBA" id="ARBA00022618"/>
    </source>
</evidence>
<evidence type="ECO:0000256" key="18">
    <source>
        <dbReference type="ARBA" id="ARBA00041418"/>
    </source>
</evidence>
<evidence type="ECO:0000256" key="11">
    <source>
        <dbReference type="ARBA" id="ARBA00023136"/>
    </source>
</evidence>
<evidence type="ECO:0000256" key="20">
    <source>
        <dbReference type="ARBA" id="ARBA00049902"/>
    </source>
</evidence>
<feature type="transmembrane region" description="Helical" evidence="22">
    <location>
        <begin position="186"/>
        <end position="203"/>
    </location>
</feature>
<keyword evidence="24" id="KW-1185">Reference proteome</keyword>
<keyword evidence="9" id="KW-0573">Peptidoglycan synthesis</keyword>
<evidence type="ECO:0000256" key="15">
    <source>
        <dbReference type="ARBA" id="ARBA00033270"/>
    </source>
</evidence>
<dbReference type="GO" id="GO:0009252">
    <property type="term" value="P:peptidoglycan biosynthetic process"/>
    <property type="evidence" value="ECO:0007669"/>
    <property type="project" value="UniProtKB-KW"/>
</dbReference>
<evidence type="ECO:0000256" key="7">
    <source>
        <dbReference type="ARBA" id="ARBA00022692"/>
    </source>
</evidence>
<comment type="function">
    <text evidence="21">Peptidoglycan polymerase that is essential for cell division.</text>
</comment>
<keyword evidence="4" id="KW-0132">Cell division</keyword>
<keyword evidence="3" id="KW-1003">Cell membrane</keyword>
<proteinExistence type="inferred from homology"/>
<name>A0A7G6DZJ8_THEFR</name>
<dbReference type="GO" id="GO:0071555">
    <property type="term" value="P:cell wall organization"/>
    <property type="evidence" value="ECO:0007669"/>
    <property type="project" value="UniProtKB-KW"/>
</dbReference>
<feature type="transmembrane region" description="Helical" evidence="22">
    <location>
        <begin position="48"/>
        <end position="66"/>
    </location>
</feature>
<comment type="subcellular location">
    <subcellularLocation>
        <location evidence="1">Cell membrane</location>
        <topology evidence="1">Multi-pass membrane protein</topology>
    </subcellularLocation>
</comment>
<comment type="catalytic activity">
    <reaction evidence="20">
        <text>[GlcNAc-(1-&gt;4)-Mur2Ac(oyl-L-Ala-gamma-D-Glu-L-Lys-D-Ala-D-Ala)](n)-di-trans,octa-cis-undecaprenyl diphosphate + beta-D-GlcNAc-(1-&gt;4)-Mur2Ac(oyl-L-Ala-gamma-D-Glu-L-Lys-D-Ala-D-Ala)-di-trans,octa-cis-undecaprenyl diphosphate = [GlcNAc-(1-&gt;4)-Mur2Ac(oyl-L-Ala-gamma-D-Glu-L-Lys-D-Ala-D-Ala)](n+1)-di-trans,octa-cis-undecaprenyl diphosphate + di-trans,octa-cis-undecaprenyl diphosphate + H(+)</text>
        <dbReference type="Rhea" id="RHEA:23708"/>
        <dbReference type="Rhea" id="RHEA-COMP:9602"/>
        <dbReference type="Rhea" id="RHEA-COMP:9603"/>
        <dbReference type="ChEBI" id="CHEBI:15378"/>
        <dbReference type="ChEBI" id="CHEBI:58405"/>
        <dbReference type="ChEBI" id="CHEBI:60033"/>
        <dbReference type="ChEBI" id="CHEBI:78435"/>
        <dbReference type="EC" id="2.4.99.28"/>
    </reaction>
</comment>
<dbReference type="Pfam" id="PF01098">
    <property type="entry name" value="FTSW_RODA_SPOVE"/>
    <property type="match status" value="1"/>
</dbReference>
<evidence type="ECO:0000256" key="9">
    <source>
        <dbReference type="ARBA" id="ARBA00022984"/>
    </source>
</evidence>
<keyword evidence="6" id="KW-0808">Transferase</keyword>
<dbReference type="PANTHER" id="PTHR30474:SF2">
    <property type="entry name" value="PEPTIDOGLYCAN GLYCOSYLTRANSFERASE FTSW-RELATED"/>
    <property type="match status" value="1"/>
</dbReference>
<evidence type="ECO:0000256" key="16">
    <source>
        <dbReference type="ARBA" id="ARBA00038053"/>
    </source>
</evidence>
<evidence type="ECO:0000256" key="6">
    <source>
        <dbReference type="ARBA" id="ARBA00022679"/>
    </source>
</evidence>
<dbReference type="Proteomes" id="UP000515847">
    <property type="component" value="Chromosome"/>
</dbReference>
<dbReference type="GO" id="GO:0051301">
    <property type="term" value="P:cell division"/>
    <property type="evidence" value="ECO:0007669"/>
    <property type="project" value="UniProtKB-KW"/>
</dbReference>
<keyword evidence="13" id="KW-0961">Cell wall biogenesis/degradation</keyword>
<feature type="transmembrane region" description="Helical" evidence="22">
    <location>
        <begin position="137"/>
        <end position="156"/>
    </location>
</feature>
<keyword evidence="11 22" id="KW-0472">Membrane</keyword>
<keyword evidence="12" id="KW-0131">Cell cycle</keyword>
<evidence type="ECO:0000256" key="22">
    <source>
        <dbReference type="SAM" id="Phobius"/>
    </source>
</evidence>
<keyword evidence="5" id="KW-0328">Glycosyltransferase</keyword>
<dbReference type="InterPro" id="IPR001182">
    <property type="entry name" value="FtsW/RodA"/>
</dbReference>
<feature type="transmembrane region" description="Helical" evidence="22">
    <location>
        <begin position="262"/>
        <end position="288"/>
    </location>
</feature>
<accession>A0A7G6DZJ8</accession>
<evidence type="ECO:0000256" key="1">
    <source>
        <dbReference type="ARBA" id="ARBA00004651"/>
    </source>
</evidence>
<dbReference type="GO" id="GO:0005886">
    <property type="term" value="C:plasma membrane"/>
    <property type="evidence" value="ECO:0007669"/>
    <property type="project" value="UniProtKB-SubCell"/>
</dbReference>
<keyword evidence="7 22" id="KW-0812">Transmembrane</keyword>
<evidence type="ECO:0000256" key="21">
    <source>
        <dbReference type="ARBA" id="ARBA00049966"/>
    </source>
</evidence>
<dbReference type="NCBIfam" id="TIGR02614">
    <property type="entry name" value="ftsW"/>
    <property type="match status" value="1"/>
</dbReference>
<gene>
    <name evidence="23" type="primary">ftsW</name>
    <name evidence="23" type="ORF">BR63_02330</name>
</gene>
<dbReference type="AlphaFoldDB" id="A0A7G6DZJ8"/>
<evidence type="ECO:0000256" key="2">
    <source>
        <dbReference type="ARBA" id="ARBA00004752"/>
    </source>
</evidence>
<feature type="transmembrane region" description="Helical" evidence="22">
    <location>
        <begin position="12"/>
        <end position="33"/>
    </location>
</feature>